<sequence length="117" mass="13330">MPYALVYSIADKYRVAGLKETAGNNFFYTLQNSYCRGSVSPKVFAQVTRKVFESTPESDSGLRDPILNYAAKHIDQLMSNKRFKAHTDKIEGFWGQLVEISVARKERERCCPICAEK</sequence>
<protein>
    <submittedName>
        <fullName evidence="1">Uncharacterized protein</fullName>
    </submittedName>
</protein>
<accession>A0ABR1Y572</accession>
<gene>
    <name evidence="1" type="ORF">IWX90DRAFT_570</name>
</gene>
<name>A0ABR1Y572_9PEZI</name>
<dbReference type="EMBL" id="JBBWUH010000001">
    <property type="protein sequence ID" value="KAK8176870.1"/>
    <property type="molecule type" value="Genomic_DNA"/>
</dbReference>
<comment type="caution">
    <text evidence="1">The sequence shown here is derived from an EMBL/GenBank/DDBJ whole genome shotgun (WGS) entry which is preliminary data.</text>
</comment>
<organism evidence="1 2">
    <name type="scientific">Phyllosticta citrichinensis</name>
    <dbReference type="NCBI Taxonomy" id="1130410"/>
    <lineage>
        <taxon>Eukaryota</taxon>
        <taxon>Fungi</taxon>
        <taxon>Dikarya</taxon>
        <taxon>Ascomycota</taxon>
        <taxon>Pezizomycotina</taxon>
        <taxon>Dothideomycetes</taxon>
        <taxon>Dothideomycetes incertae sedis</taxon>
        <taxon>Botryosphaeriales</taxon>
        <taxon>Phyllostictaceae</taxon>
        <taxon>Phyllosticta</taxon>
    </lineage>
</organism>
<dbReference type="PANTHER" id="PTHR47843:SF5">
    <property type="entry name" value="BTB_POZ DOMAIN PROTEIN"/>
    <property type="match status" value="1"/>
</dbReference>
<proteinExistence type="predicted"/>
<dbReference type="PANTHER" id="PTHR47843">
    <property type="entry name" value="BTB DOMAIN-CONTAINING PROTEIN-RELATED"/>
    <property type="match status" value="1"/>
</dbReference>
<reference evidence="1 2" key="1">
    <citation type="journal article" date="2022" name="G3 (Bethesda)">
        <title>Enemy or ally: a genomic approach to elucidate the lifestyle of Phyllosticta citrichinaensis.</title>
        <authorList>
            <person name="Buijs V.A."/>
            <person name="Groenewald J.Z."/>
            <person name="Haridas S."/>
            <person name="LaButti K.M."/>
            <person name="Lipzen A."/>
            <person name="Martin F.M."/>
            <person name="Barry K."/>
            <person name="Grigoriev I.V."/>
            <person name="Crous P.W."/>
            <person name="Seidl M.F."/>
        </authorList>
    </citation>
    <scope>NUCLEOTIDE SEQUENCE [LARGE SCALE GENOMIC DNA]</scope>
    <source>
        <strain evidence="1 2">CBS 129764</strain>
    </source>
</reference>
<evidence type="ECO:0000313" key="1">
    <source>
        <dbReference type="EMBL" id="KAK8176870.1"/>
    </source>
</evidence>
<evidence type="ECO:0000313" key="2">
    <source>
        <dbReference type="Proteomes" id="UP001456524"/>
    </source>
</evidence>
<keyword evidence="2" id="KW-1185">Reference proteome</keyword>
<dbReference type="Proteomes" id="UP001456524">
    <property type="component" value="Unassembled WGS sequence"/>
</dbReference>